<dbReference type="CDD" id="cd20104">
    <property type="entry name" value="MBT_PHF20L1-like"/>
    <property type="match status" value="1"/>
</dbReference>
<feature type="region of interest" description="Disordered" evidence="1">
    <location>
        <begin position="311"/>
        <end position="341"/>
    </location>
</feature>
<dbReference type="InterPro" id="IPR016197">
    <property type="entry name" value="Chromo-like_dom_sf"/>
</dbReference>
<dbReference type="EMBL" id="JH767183">
    <property type="protein sequence ID" value="EQC29545.1"/>
    <property type="molecule type" value="Genomic_DNA"/>
</dbReference>
<proteinExistence type="predicted"/>
<dbReference type="VEuPathDB" id="FungiDB:SDRG_12794"/>
<evidence type="ECO:0008006" key="4">
    <source>
        <dbReference type="Google" id="ProtNLM"/>
    </source>
</evidence>
<evidence type="ECO:0000313" key="2">
    <source>
        <dbReference type="EMBL" id="EQC29545.1"/>
    </source>
</evidence>
<dbReference type="SUPFAM" id="SSF54160">
    <property type="entry name" value="Chromo domain-like"/>
    <property type="match status" value="1"/>
</dbReference>
<dbReference type="eggNOG" id="ENOG502S9T3">
    <property type="taxonomic scope" value="Eukaryota"/>
</dbReference>
<sequence length="390" mass="42662">MQPTISPSSDGTRMTRRTAVAAARPKRHASPPTVPAKPAVRTKRAKKVDVKSPRKEREPKYVALGMLADVRDDKGRWSEARVIDVDVDAQKVHVHFLGWHKRFDTWVAQSAFAPHGARVASAKKDEKSMKRSHINAAHLFAINPKYTAHEKDSGASEDDAEAEASTVDVAKEASRGRPRKRKVAEAKTEAAQPERSPSPPTKHRKSLRMTNVAVEATVPTPAPLSPPAPSPVALAPPPVEPTTSTLPRANMMSPMRPLTAAREMAPPMVMATPPAMQPQSGYAPSSSTKTVLAEIFRQRVQQQIAELVENQKGKVAKKQQQQPKPAKASSTKPKRSDGMPFPPVMPVYQANMAAFHRPLQANAAFLQESIDAWRAQQDNLMKDITSVVCL</sequence>
<dbReference type="STRING" id="1156394.T0Q7W0"/>
<dbReference type="RefSeq" id="XP_008617097.1">
    <property type="nucleotide sequence ID" value="XM_008618875.1"/>
</dbReference>
<evidence type="ECO:0000256" key="1">
    <source>
        <dbReference type="SAM" id="MobiDB-lite"/>
    </source>
</evidence>
<organism evidence="2 3">
    <name type="scientific">Saprolegnia diclina (strain VS20)</name>
    <dbReference type="NCBI Taxonomy" id="1156394"/>
    <lineage>
        <taxon>Eukaryota</taxon>
        <taxon>Sar</taxon>
        <taxon>Stramenopiles</taxon>
        <taxon>Oomycota</taxon>
        <taxon>Saprolegniomycetes</taxon>
        <taxon>Saprolegniales</taxon>
        <taxon>Saprolegniaceae</taxon>
        <taxon>Saprolegnia</taxon>
    </lineage>
</organism>
<feature type="region of interest" description="Disordered" evidence="1">
    <location>
        <begin position="1"/>
        <end position="56"/>
    </location>
</feature>
<dbReference type="OMA" id="NMAAFHR"/>
<dbReference type="OrthoDB" id="74143at2759"/>
<feature type="compositionally biased region" description="Low complexity" evidence="1">
    <location>
        <begin position="318"/>
        <end position="331"/>
    </location>
</feature>
<feature type="compositionally biased region" description="Polar residues" evidence="1">
    <location>
        <begin position="1"/>
        <end position="11"/>
    </location>
</feature>
<reference evidence="2 3" key="1">
    <citation type="submission" date="2012-04" db="EMBL/GenBank/DDBJ databases">
        <title>The Genome Sequence of Saprolegnia declina VS20.</title>
        <authorList>
            <consortium name="The Broad Institute Genome Sequencing Platform"/>
            <person name="Russ C."/>
            <person name="Nusbaum C."/>
            <person name="Tyler B."/>
            <person name="van West P."/>
            <person name="Dieguez-Uribeondo J."/>
            <person name="de Bruijn I."/>
            <person name="Tripathy S."/>
            <person name="Jiang R."/>
            <person name="Young S.K."/>
            <person name="Zeng Q."/>
            <person name="Gargeya S."/>
            <person name="Fitzgerald M."/>
            <person name="Haas B."/>
            <person name="Abouelleil A."/>
            <person name="Alvarado L."/>
            <person name="Arachchi H.M."/>
            <person name="Berlin A."/>
            <person name="Chapman S.B."/>
            <person name="Goldberg J."/>
            <person name="Griggs A."/>
            <person name="Gujja S."/>
            <person name="Hansen M."/>
            <person name="Howarth C."/>
            <person name="Imamovic A."/>
            <person name="Larimer J."/>
            <person name="McCowen C."/>
            <person name="Montmayeur A."/>
            <person name="Murphy C."/>
            <person name="Neiman D."/>
            <person name="Pearson M."/>
            <person name="Priest M."/>
            <person name="Roberts A."/>
            <person name="Saif S."/>
            <person name="Shea T."/>
            <person name="Sisk P."/>
            <person name="Sykes S."/>
            <person name="Wortman J."/>
            <person name="Nusbaum C."/>
            <person name="Birren B."/>
        </authorList>
    </citation>
    <scope>NUCLEOTIDE SEQUENCE [LARGE SCALE GENOMIC DNA]</scope>
    <source>
        <strain evidence="2 3">VS20</strain>
    </source>
</reference>
<protein>
    <recommendedName>
        <fullName evidence="4">Tudor-knot domain-containing protein</fullName>
    </recommendedName>
</protein>
<name>T0Q7W0_SAPDV</name>
<dbReference type="Proteomes" id="UP000030762">
    <property type="component" value="Unassembled WGS sequence"/>
</dbReference>
<dbReference type="GeneID" id="19953521"/>
<keyword evidence="3" id="KW-1185">Reference proteome</keyword>
<feature type="compositionally biased region" description="Basic and acidic residues" evidence="1">
    <location>
        <begin position="47"/>
        <end position="56"/>
    </location>
</feature>
<gene>
    <name evidence="2" type="ORF">SDRG_12794</name>
</gene>
<dbReference type="Gene3D" id="2.30.30.140">
    <property type="match status" value="1"/>
</dbReference>
<dbReference type="AlphaFoldDB" id="T0Q7W0"/>
<feature type="region of interest" description="Disordered" evidence="1">
    <location>
        <begin position="149"/>
        <end position="208"/>
    </location>
</feature>
<accession>T0Q7W0</accession>
<evidence type="ECO:0000313" key="3">
    <source>
        <dbReference type="Proteomes" id="UP000030762"/>
    </source>
</evidence>
<dbReference type="InParanoid" id="T0Q7W0"/>